<comment type="function">
    <text evidence="7">Plays a role in the transport of magnesium and cobalt ions.</text>
</comment>
<evidence type="ECO:0000259" key="11">
    <source>
        <dbReference type="PROSITE" id="PS51371"/>
    </source>
</evidence>
<reference evidence="12" key="1">
    <citation type="submission" date="2021-12" db="EMBL/GenBank/DDBJ databases">
        <authorList>
            <person name="Rodrigo-Torres L."/>
            <person name="Arahal R. D."/>
            <person name="Lucena T."/>
        </authorList>
    </citation>
    <scope>NUCLEOTIDE SEQUENCE</scope>
    <source>
        <strain evidence="12">CECT 8267</strain>
    </source>
</reference>
<dbReference type="InterPro" id="IPR054115">
    <property type="entry name" value="CorC_N"/>
</dbReference>
<comment type="similarity">
    <text evidence="1">Belongs to the UPF0053 family.</text>
</comment>
<keyword evidence="13" id="KW-1185">Reference proteome</keyword>
<dbReference type="InterPro" id="IPR016169">
    <property type="entry name" value="FAD-bd_PCMH_sub2"/>
</dbReference>
<dbReference type="InterPro" id="IPR046342">
    <property type="entry name" value="CBS_dom_sf"/>
</dbReference>
<evidence type="ECO:0000256" key="3">
    <source>
        <dbReference type="ARBA" id="ARBA00022737"/>
    </source>
</evidence>
<dbReference type="PROSITE" id="PS51371">
    <property type="entry name" value="CBS"/>
    <property type="match status" value="2"/>
</dbReference>
<dbReference type="InterPro" id="IPR000644">
    <property type="entry name" value="CBS_dom"/>
</dbReference>
<name>A0ABM9AEK1_9GAMM</name>
<keyword evidence="5 9" id="KW-0129">CBS domain</keyword>
<keyword evidence="4" id="KW-0460">Magnesium</keyword>
<dbReference type="InterPro" id="IPR044751">
    <property type="entry name" value="Ion_transp-like_CBS"/>
</dbReference>
<protein>
    <recommendedName>
        <fullName evidence="8">Magnesium and cobalt efflux protein CorC</fullName>
    </recommendedName>
</protein>
<evidence type="ECO:0000256" key="9">
    <source>
        <dbReference type="PROSITE-ProRule" id="PRU00703"/>
    </source>
</evidence>
<dbReference type="Pfam" id="PF03471">
    <property type="entry name" value="CorC_HlyC"/>
    <property type="match status" value="1"/>
</dbReference>
<dbReference type="SUPFAM" id="SSF54631">
    <property type="entry name" value="CBS-domain pair"/>
    <property type="match status" value="1"/>
</dbReference>
<proteinExistence type="inferred from homology"/>
<dbReference type="PANTHER" id="PTHR22777">
    <property type="entry name" value="HEMOLYSIN-RELATED"/>
    <property type="match status" value="1"/>
</dbReference>
<dbReference type="Pfam" id="PF21917">
    <property type="entry name" value="NMB0537_N"/>
    <property type="match status" value="1"/>
</dbReference>
<comment type="caution">
    <text evidence="12">The sequence shown here is derived from an EMBL/GenBank/DDBJ whole genome shotgun (WGS) entry which is preliminary data.</text>
</comment>
<dbReference type="InterPro" id="IPR036318">
    <property type="entry name" value="FAD-bd_PCMH-like_sf"/>
</dbReference>
<evidence type="ECO:0000256" key="10">
    <source>
        <dbReference type="SAM" id="MobiDB-lite"/>
    </source>
</evidence>
<evidence type="ECO:0000256" key="5">
    <source>
        <dbReference type="ARBA" id="ARBA00023122"/>
    </source>
</evidence>
<feature type="compositionally biased region" description="Basic and acidic residues" evidence="10">
    <location>
        <begin position="1"/>
        <end position="15"/>
    </location>
</feature>
<dbReference type="Gene3D" id="3.10.580.10">
    <property type="entry name" value="CBS-domain"/>
    <property type="match status" value="1"/>
</dbReference>
<dbReference type="SMART" id="SM01091">
    <property type="entry name" value="CorC_HlyC"/>
    <property type="match status" value="1"/>
</dbReference>
<dbReference type="EMBL" id="CAKLPX010000001">
    <property type="protein sequence ID" value="CAH0991634.1"/>
    <property type="molecule type" value="Genomic_DNA"/>
</dbReference>
<dbReference type="Gene3D" id="3.30.465.10">
    <property type="match status" value="1"/>
</dbReference>
<dbReference type="RefSeq" id="WP_237444279.1">
    <property type="nucleotide sequence ID" value="NZ_CAKLPX010000001.1"/>
</dbReference>
<evidence type="ECO:0000256" key="7">
    <source>
        <dbReference type="ARBA" id="ARBA00037273"/>
    </source>
</evidence>
<dbReference type="InterPro" id="IPR005170">
    <property type="entry name" value="Transptr-assoc_dom"/>
</dbReference>
<dbReference type="PANTHER" id="PTHR22777:SF27">
    <property type="entry name" value="MAGNESIUM AND COBALT EFFLUX PROTEIN CORC"/>
    <property type="match status" value="1"/>
</dbReference>
<dbReference type="CDD" id="cd04590">
    <property type="entry name" value="CBS_pair_CorC_HlyC_assoc"/>
    <property type="match status" value="1"/>
</dbReference>
<dbReference type="Pfam" id="PF00571">
    <property type="entry name" value="CBS"/>
    <property type="match status" value="2"/>
</dbReference>
<keyword evidence="6" id="KW-0170">Cobalt</keyword>
<evidence type="ECO:0000256" key="8">
    <source>
        <dbReference type="ARBA" id="ARBA00040729"/>
    </source>
</evidence>
<evidence type="ECO:0000313" key="12">
    <source>
        <dbReference type="EMBL" id="CAH0991634.1"/>
    </source>
</evidence>
<evidence type="ECO:0000256" key="4">
    <source>
        <dbReference type="ARBA" id="ARBA00022842"/>
    </source>
</evidence>
<feature type="region of interest" description="Disordered" evidence="10">
    <location>
        <begin position="1"/>
        <end position="32"/>
    </location>
</feature>
<keyword evidence="2" id="KW-0813">Transport</keyword>
<evidence type="ECO:0000256" key="1">
    <source>
        <dbReference type="ARBA" id="ARBA00006337"/>
    </source>
</evidence>
<dbReference type="Proteomes" id="UP000838100">
    <property type="component" value="Unassembled WGS sequence"/>
</dbReference>
<evidence type="ECO:0000256" key="2">
    <source>
        <dbReference type="ARBA" id="ARBA00022448"/>
    </source>
</evidence>
<feature type="domain" description="CBS" evidence="11">
    <location>
        <begin position="71"/>
        <end position="129"/>
    </location>
</feature>
<organism evidence="12 13">
    <name type="scientific">Sinobacterium norvegicum</name>
    <dbReference type="NCBI Taxonomy" id="1641715"/>
    <lineage>
        <taxon>Bacteria</taxon>
        <taxon>Pseudomonadati</taxon>
        <taxon>Pseudomonadota</taxon>
        <taxon>Gammaproteobacteria</taxon>
        <taxon>Cellvibrionales</taxon>
        <taxon>Spongiibacteraceae</taxon>
        <taxon>Sinobacterium</taxon>
    </lineage>
</organism>
<dbReference type="SMART" id="SM00116">
    <property type="entry name" value="CBS"/>
    <property type="match status" value="2"/>
</dbReference>
<keyword evidence="3" id="KW-0677">Repeat</keyword>
<feature type="domain" description="CBS" evidence="11">
    <location>
        <begin position="134"/>
        <end position="191"/>
    </location>
</feature>
<accession>A0ABM9AEK1</accession>
<sequence length="278" mass="31378">MSEERSSNDPDEKSWIGKLTDIFSPEAKNSDDLREQIRSAEQNEIIDADALSIIEGAMEVSRQKVRDILIPSTKMVSIAGDSSIEDTLEMVIESSHSRFPVFGEDRDDILGILLAKDLLPQLLKRDSDFNLKSVIRPVYIVPESKRLNVLLREFRENRNHMAVVIDEYGCVAGLVTIEDVLEQIVGDIEDEYDTETEEEIHNIDDNNFLVKAITSIEDFNESFDSGFSDEEFDTIGGLVSQSFGRLPEINDKIVIEGFEFQVIEADGRRIETLSVTTP</sequence>
<evidence type="ECO:0000313" key="13">
    <source>
        <dbReference type="Proteomes" id="UP000838100"/>
    </source>
</evidence>
<evidence type="ECO:0000256" key="6">
    <source>
        <dbReference type="ARBA" id="ARBA00023285"/>
    </source>
</evidence>
<gene>
    <name evidence="12" type="primary">corC</name>
    <name evidence="12" type="ORF">SIN8267_01743</name>
</gene>
<dbReference type="SUPFAM" id="SSF56176">
    <property type="entry name" value="FAD-binding/transporter-associated domain-like"/>
    <property type="match status" value="1"/>
</dbReference>